<dbReference type="SUPFAM" id="SSF52799">
    <property type="entry name" value="(Phosphotyrosine protein) phosphatases II"/>
    <property type="match status" value="1"/>
</dbReference>
<evidence type="ECO:0000313" key="3">
    <source>
        <dbReference type="EMBL" id="GMI06077.1"/>
    </source>
</evidence>
<protein>
    <recommendedName>
        <fullName evidence="2">Tyrosine specific protein phosphatases domain-containing protein</fullName>
    </recommendedName>
</protein>
<feature type="chain" id="PRO_5040983826" description="Tyrosine specific protein phosphatases domain-containing protein" evidence="1">
    <location>
        <begin position="23"/>
        <end position="278"/>
    </location>
</feature>
<dbReference type="AlphaFoldDB" id="A0A9W7CA20"/>
<dbReference type="EMBL" id="BRXX01000341">
    <property type="protein sequence ID" value="GMI06077.1"/>
    <property type="molecule type" value="Genomic_DNA"/>
</dbReference>
<dbReference type="InterPro" id="IPR026893">
    <property type="entry name" value="Tyr/Ser_Pase_IphP-type"/>
</dbReference>
<organism evidence="3 4">
    <name type="scientific">Triparma verrucosa</name>
    <dbReference type="NCBI Taxonomy" id="1606542"/>
    <lineage>
        <taxon>Eukaryota</taxon>
        <taxon>Sar</taxon>
        <taxon>Stramenopiles</taxon>
        <taxon>Ochrophyta</taxon>
        <taxon>Bolidophyceae</taxon>
        <taxon>Parmales</taxon>
        <taxon>Triparmaceae</taxon>
        <taxon>Triparma</taxon>
    </lineage>
</organism>
<keyword evidence="1" id="KW-0732">Signal</keyword>
<feature type="domain" description="Tyrosine specific protein phosphatases" evidence="2">
    <location>
        <begin position="156"/>
        <end position="225"/>
    </location>
</feature>
<evidence type="ECO:0000259" key="2">
    <source>
        <dbReference type="PROSITE" id="PS50056"/>
    </source>
</evidence>
<evidence type="ECO:0000313" key="4">
    <source>
        <dbReference type="Proteomes" id="UP001165160"/>
    </source>
</evidence>
<accession>A0A9W7CA20</accession>
<name>A0A9W7CA20_9STRA</name>
<dbReference type="PANTHER" id="PTHR31126">
    <property type="entry name" value="TYROSINE-PROTEIN PHOSPHATASE"/>
    <property type="match status" value="1"/>
</dbReference>
<dbReference type="PROSITE" id="PS50056">
    <property type="entry name" value="TYR_PHOSPHATASE_2"/>
    <property type="match status" value="1"/>
</dbReference>
<keyword evidence="4" id="KW-1185">Reference proteome</keyword>
<comment type="caution">
    <text evidence="3">The sequence shown here is derived from an EMBL/GenBank/DDBJ whole genome shotgun (WGS) entry which is preliminary data.</text>
</comment>
<gene>
    <name evidence="3" type="ORF">TrVE_jg5711</name>
</gene>
<proteinExistence type="predicted"/>
<dbReference type="GO" id="GO:0004721">
    <property type="term" value="F:phosphoprotein phosphatase activity"/>
    <property type="evidence" value="ECO:0007669"/>
    <property type="project" value="InterPro"/>
</dbReference>
<dbReference type="Proteomes" id="UP001165160">
    <property type="component" value="Unassembled WGS sequence"/>
</dbReference>
<dbReference type="Pfam" id="PF13350">
    <property type="entry name" value="Y_phosphatase3"/>
    <property type="match status" value="1"/>
</dbReference>
<sequence length="278" mass="31127">MLQTSLFAVYFVHVWISALGLAVHVQGVHVPSAITNYRPLLSSSSIMVFRSGSPDEHLPSLQGYTIFDLRNADEKDATVQSRDENEVVVRILDRPLLFPERVWADVRDNEWTLLDRVGAEVTSIFSSEAYSRALYDKLEDGGLSCLYRVILRTSLTEVSEVVEEIITSVISDDGGPILINCAKGKDRTGIVCAFLHLLAGVDEATVVSEYAESEKRLKEGGEERKKKEETGLDWSKFRGSPANAMRDTIDFIRENDIMRKCNFDTSKVEAFKSIINNS</sequence>
<dbReference type="Gene3D" id="3.90.190.10">
    <property type="entry name" value="Protein tyrosine phosphatase superfamily"/>
    <property type="match status" value="1"/>
</dbReference>
<reference evidence="4" key="1">
    <citation type="journal article" date="2023" name="Commun. Biol.">
        <title>Genome analysis of Parmales, the sister group of diatoms, reveals the evolutionary specialization of diatoms from phago-mixotrophs to photoautotrophs.</title>
        <authorList>
            <person name="Ban H."/>
            <person name="Sato S."/>
            <person name="Yoshikawa S."/>
            <person name="Yamada K."/>
            <person name="Nakamura Y."/>
            <person name="Ichinomiya M."/>
            <person name="Sato N."/>
            <person name="Blanc-Mathieu R."/>
            <person name="Endo H."/>
            <person name="Kuwata A."/>
            <person name="Ogata H."/>
        </authorList>
    </citation>
    <scope>NUCLEOTIDE SEQUENCE [LARGE SCALE GENOMIC DNA]</scope>
    <source>
        <strain evidence="4">NIES 3699</strain>
    </source>
</reference>
<evidence type="ECO:0000256" key="1">
    <source>
        <dbReference type="SAM" id="SignalP"/>
    </source>
</evidence>
<dbReference type="PANTHER" id="PTHR31126:SF1">
    <property type="entry name" value="TYROSINE SPECIFIC PROTEIN PHOSPHATASES DOMAIN-CONTAINING PROTEIN"/>
    <property type="match status" value="1"/>
</dbReference>
<dbReference type="InterPro" id="IPR029021">
    <property type="entry name" value="Prot-tyrosine_phosphatase-like"/>
</dbReference>
<feature type="signal peptide" evidence="1">
    <location>
        <begin position="1"/>
        <end position="22"/>
    </location>
</feature>
<dbReference type="InterPro" id="IPR000387">
    <property type="entry name" value="Tyr_Pase_dom"/>
</dbReference>